<reference evidence="1 2" key="1">
    <citation type="submission" date="2016-11" db="EMBL/GenBank/DDBJ databases">
        <authorList>
            <person name="Jaros S."/>
            <person name="Januszkiewicz K."/>
            <person name="Wedrychowicz H."/>
        </authorList>
    </citation>
    <scope>NUCLEOTIDE SEQUENCE [LARGE SCALE GENOMIC DNA]</scope>
    <source>
        <strain evidence="1">NCIMB 2154T</strain>
    </source>
</reference>
<dbReference type="RefSeq" id="WP_024741414.1">
    <property type="nucleotide sequence ID" value="NZ_BAUG01000026.1"/>
</dbReference>
<accession>A0A2H1E834</accession>
<name>A0A2H1E834_9FLAO</name>
<protein>
    <submittedName>
        <fullName evidence="1">Uncharacterized protein</fullName>
    </submittedName>
</protein>
<proteinExistence type="predicted"/>
<evidence type="ECO:0000313" key="2">
    <source>
        <dbReference type="Proteomes" id="UP000231564"/>
    </source>
</evidence>
<dbReference type="GeneID" id="47722654"/>
<dbReference type="STRING" id="1349785.GCA_000509405_01280"/>
<gene>
    <name evidence="1" type="ORF">MARIT_1091</name>
</gene>
<dbReference type="KEGG" id="tmar:MARIT_1091"/>
<keyword evidence="2" id="KW-1185">Reference proteome</keyword>
<dbReference type="EMBL" id="LT634361">
    <property type="protein sequence ID" value="SFZ81408.1"/>
    <property type="molecule type" value="Genomic_DNA"/>
</dbReference>
<dbReference type="AlphaFoldDB" id="A0A2H1E834"/>
<evidence type="ECO:0000313" key="1">
    <source>
        <dbReference type="EMBL" id="SFZ81408.1"/>
    </source>
</evidence>
<organism evidence="1 2">
    <name type="scientific">Tenacibaculum maritimum NCIMB 2154</name>
    <dbReference type="NCBI Taxonomy" id="1349785"/>
    <lineage>
        <taxon>Bacteria</taxon>
        <taxon>Pseudomonadati</taxon>
        <taxon>Bacteroidota</taxon>
        <taxon>Flavobacteriia</taxon>
        <taxon>Flavobacteriales</taxon>
        <taxon>Flavobacteriaceae</taxon>
        <taxon>Tenacibaculum</taxon>
    </lineage>
</organism>
<dbReference type="OrthoDB" id="1355945at2"/>
<dbReference type="Proteomes" id="UP000231564">
    <property type="component" value="Chromosome MARIT"/>
</dbReference>
<sequence length="226" mass="25336">MITSLLLAVVSIASGVYIYKYPPKKPARLSEKICMDYSHEKGSELNLSLIHEMVNGYKKNQLAKINNGLDLNDAHSIWFDLETLKSFIYHVETNAKQNNVSSKQLGLRIYYSRYPSIKTWKKPFSDLSLFLADPITKQYEKLHTLVMIPTIKNANNVAMDFNPKDKNTYKNGLPKVQGDINPKTRIPALSGINPTTLTNNLVAKTTVLSQNHGSLIPPADDPGVSF</sequence>